<dbReference type="GO" id="GO:0003998">
    <property type="term" value="F:acylphosphatase activity"/>
    <property type="evidence" value="ECO:0007669"/>
    <property type="project" value="UniProtKB-EC"/>
</dbReference>
<feature type="domain" description="Acylphosphatase-like" evidence="7">
    <location>
        <begin position="4"/>
        <end position="90"/>
    </location>
</feature>
<dbReference type="SUPFAM" id="SSF54975">
    <property type="entry name" value="Acylphosphatase/BLUF domain-like"/>
    <property type="match status" value="1"/>
</dbReference>
<organism evidence="8 9">
    <name type="scientific">Pelagibius litoralis</name>
    <dbReference type="NCBI Taxonomy" id="374515"/>
    <lineage>
        <taxon>Bacteria</taxon>
        <taxon>Pseudomonadati</taxon>
        <taxon>Pseudomonadota</taxon>
        <taxon>Alphaproteobacteria</taxon>
        <taxon>Rhodospirillales</taxon>
        <taxon>Rhodovibrionaceae</taxon>
        <taxon>Pelagibius</taxon>
    </lineage>
</organism>
<reference evidence="8" key="1">
    <citation type="submission" date="2020-03" db="EMBL/GenBank/DDBJ databases">
        <title>Genome of Pelagibius litoralis DSM 21314T.</title>
        <authorList>
            <person name="Wang G."/>
        </authorList>
    </citation>
    <scope>NUCLEOTIDE SEQUENCE</scope>
    <source>
        <strain evidence="8">DSM 21314</strain>
    </source>
</reference>
<dbReference type="AlphaFoldDB" id="A0A967F2R9"/>
<dbReference type="Pfam" id="PF00708">
    <property type="entry name" value="Acylphosphatase"/>
    <property type="match status" value="1"/>
</dbReference>
<keyword evidence="9" id="KW-1185">Reference proteome</keyword>
<evidence type="ECO:0000256" key="6">
    <source>
        <dbReference type="RuleBase" id="RU004168"/>
    </source>
</evidence>
<evidence type="ECO:0000256" key="1">
    <source>
        <dbReference type="ARBA" id="ARBA00005614"/>
    </source>
</evidence>
<accession>A0A967F2R9</accession>
<proteinExistence type="inferred from homology"/>
<comment type="catalytic activity">
    <reaction evidence="3 4 5">
        <text>an acyl phosphate + H2O = a carboxylate + phosphate + H(+)</text>
        <dbReference type="Rhea" id="RHEA:14965"/>
        <dbReference type="ChEBI" id="CHEBI:15377"/>
        <dbReference type="ChEBI" id="CHEBI:15378"/>
        <dbReference type="ChEBI" id="CHEBI:29067"/>
        <dbReference type="ChEBI" id="CHEBI:43474"/>
        <dbReference type="ChEBI" id="CHEBI:59918"/>
        <dbReference type="EC" id="3.6.1.7"/>
    </reaction>
</comment>
<protein>
    <recommendedName>
        <fullName evidence="2 4">Acylphosphatase</fullName>
        <ecNumber evidence="2 4">3.6.1.7</ecNumber>
    </recommendedName>
</protein>
<dbReference type="EMBL" id="JAAQPH010000033">
    <property type="protein sequence ID" value="NIA72131.1"/>
    <property type="molecule type" value="Genomic_DNA"/>
</dbReference>
<evidence type="ECO:0000256" key="5">
    <source>
        <dbReference type="RuleBase" id="RU000553"/>
    </source>
</evidence>
<comment type="caution">
    <text evidence="8">The sequence shown here is derived from an EMBL/GenBank/DDBJ whole genome shotgun (WGS) entry which is preliminary data.</text>
</comment>
<gene>
    <name evidence="8" type="ORF">HBA54_26430</name>
</gene>
<evidence type="ECO:0000259" key="7">
    <source>
        <dbReference type="PROSITE" id="PS51160"/>
    </source>
</evidence>
<dbReference type="PRINTS" id="PR00112">
    <property type="entry name" value="ACYLPHPHTASE"/>
</dbReference>
<dbReference type="PROSITE" id="PS51160">
    <property type="entry name" value="ACYLPHOSPHATASE_3"/>
    <property type="match status" value="1"/>
</dbReference>
<comment type="similarity">
    <text evidence="1 6">Belongs to the acylphosphatase family.</text>
</comment>
<feature type="active site" evidence="4">
    <location>
        <position position="19"/>
    </location>
</feature>
<keyword evidence="4 5" id="KW-0378">Hydrolase</keyword>
<sequence>MTKALHVVISGRVQGVWFRGWTRQAAASFGLDGWVRNRRDGSVEAVFSGDAKKVEAMLQACWQGPDRARVTTVDSSVYDDKVEPGFVVKTTA</sequence>
<dbReference type="EC" id="3.6.1.7" evidence="2 4"/>
<evidence type="ECO:0000256" key="3">
    <source>
        <dbReference type="ARBA" id="ARBA00047645"/>
    </source>
</evidence>
<dbReference type="InterPro" id="IPR020456">
    <property type="entry name" value="Acylphosphatase"/>
</dbReference>
<evidence type="ECO:0000256" key="4">
    <source>
        <dbReference type="PROSITE-ProRule" id="PRU00520"/>
    </source>
</evidence>
<evidence type="ECO:0000256" key="2">
    <source>
        <dbReference type="ARBA" id="ARBA00012150"/>
    </source>
</evidence>
<dbReference type="PANTHER" id="PTHR47268">
    <property type="entry name" value="ACYLPHOSPHATASE"/>
    <property type="match status" value="1"/>
</dbReference>
<dbReference type="Gene3D" id="3.30.70.100">
    <property type="match status" value="1"/>
</dbReference>
<dbReference type="PANTHER" id="PTHR47268:SF4">
    <property type="entry name" value="ACYLPHOSPHATASE"/>
    <property type="match status" value="1"/>
</dbReference>
<dbReference type="PROSITE" id="PS00151">
    <property type="entry name" value="ACYLPHOSPHATASE_2"/>
    <property type="match status" value="1"/>
</dbReference>
<dbReference type="InterPro" id="IPR001792">
    <property type="entry name" value="Acylphosphatase-like_dom"/>
</dbReference>
<dbReference type="Proteomes" id="UP000761264">
    <property type="component" value="Unassembled WGS sequence"/>
</dbReference>
<feature type="active site" evidence="4">
    <location>
        <position position="37"/>
    </location>
</feature>
<dbReference type="InterPro" id="IPR036046">
    <property type="entry name" value="Acylphosphatase-like_dom_sf"/>
</dbReference>
<evidence type="ECO:0000313" key="8">
    <source>
        <dbReference type="EMBL" id="NIA72131.1"/>
    </source>
</evidence>
<evidence type="ECO:0000313" key="9">
    <source>
        <dbReference type="Proteomes" id="UP000761264"/>
    </source>
</evidence>
<dbReference type="InterPro" id="IPR017968">
    <property type="entry name" value="Acylphosphatase_CS"/>
</dbReference>
<dbReference type="RefSeq" id="WP_167230935.1">
    <property type="nucleotide sequence ID" value="NZ_JAAQPH010000033.1"/>
</dbReference>
<name>A0A967F2R9_9PROT</name>
<dbReference type="PROSITE" id="PS00150">
    <property type="entry name" value="ACYLPHOSPHATASE_1"/>
    <property type="match status" value="1"/>
</dbReference>